<proteinExistence type="predicted"/>
<accession>A0ACB7TEF6</accession>
<sequence>MHESRKHSTHHCDQMQHRTPARGPTFHLAIRSHRELPEQRNQYPSENALRAGAVHLPSGIQFAGFVNATDGNQQLQLGTAFPNWTHWCLPRQQERPMKAHDRLFEARNSILLAKQPSSHRAKGPTSAALTKRHVEGFPSCIFHQSADSRDHLGVRMLKGCHWLPSVVLYSWYSFFERESCRIYAIGFEQVSRCFTVEALPVVELVDQELGQPQGTSASGHGFQPRNQPGTLAYCHHAFYTASQPAADVLPKSLSIWRQQSIRRFLGSERLGWLRLQTVFQLLPGSSISLRLMLAAPSPAWCGR</sequence>
<evidence type="ECO:0000313" key="1">
    <source>
        <dbReference type="EMBL" id="KAH6945395.1"/>
    </source>
</evidence>
<protein>
    <submittedName>
        <fullName evidence="1">Uncharacterized protein</fullName>
    </submittedName>
</protein>
<keyword evidence="2" id="KW-1185">Reference proteome</keyword>
<comment type="caution">
    <text evidence="1">The sequence shown here is derived from an EMBL/GenBank/DDBJ whole genome shotgun (WGS) entry which is preliminary data.</text>
</comment>
<organism evidence="1 2">
    <name type="scientific">Hyalomma asiaticum</name>
    <name type="common">Tick</name>
    <dbReference type="NCBI Taxonomy" id="266040"/>
    <lineage>
        <taxon>Eukaryota</taxon>
        <taxon>Metazoa</taxon>
        <taxon>Ecdysozoa</taxon>
        <taxon>Arthropoda</taxon>
        <taxon>Chelicerata</taxon>
        <taxon>Arachnida</taxon>
        <taxon>Acari</taxon>
        <taxon>Parasitiformes</taxon>
        <taxon>Ixodida</taxon>
        <taxon>Ixodoidea</taxon>
        <taxon>Ixodidae</taxon>
        <taxon>Hyalomminae</taxon>
        <taxon>Hyalomma</taxon>
    </lineage>
</organism>
<reference evidence="1" key="1">
    <citation type="submission" date="2020-05" db="EMBL/GenBank/DDBJ databases">
        <title>Large-scale comparative analyses of tick genomes elucidate their genetic diversity and vector capacities.</title>
        <authorList>
            <person name="Jia N."/>
            <person name="Wang J."/>
            <person name="Shi W."/>
            <person name="Du L."/>
            <person name="Sun Y."/>
            <person name="Zhan W."/>
            <person name="Jiang J."/>
            <person name="Wang Q."/>
            <person name="Zhang B."/>
            <person name="Ji P."/>
            <person name="Sakyi L.B."/>
            <person name="Cui X."/>
            <person name="Yuan T."/>
            <person name="Jiang B."/>
            <person name="Yang W."/>
            <person name="Lam T.T.-Y."/>
            <person name="Chang Q."/>
            <person name="Ding S."/>
            <person name="Wang X."/>
            <person name="Zhu J."/>
            <person name="Ruan X."/>
            <person name="Zhao L."/>
            <person name="Wei J."/>
            <person name="Que T."/>
            <person name="Du C."/>
            <person name="Cheng J."/>
            <person name="Dai P."/>
            <person name="Han X."/>
            <person name="Huang E."/>
            <person name="Gao Y."/>
            <person name="Liu J."/>
            <person name="Shao H."/>
            <person name="Ye R."/>
            <person name="Li L."/>
            <person name="Wei W."/>
            <person name="Wang X."/>
            <person name="Wang C."/>
            <person name="Yang T."/>
            <person name="Huo Q."/>
            <person name="Li W."/>
            <person name="Guo W."/>
            <person name="Chen H."/>
            <person name="Zhou L."/>
            <person name="Ni X."/>
            <person name="Tian J."/>
            <person name="Zhou Y."/>
            <person name="Sheng Y."/>
            <person name="Liu T."/>
            <person name="Pan Y."/>
            <person name="Xia L."/>
            <person name="Li J."/>
            <person name="Zhao F."/>
            <person name="Cao W."/>
        </authorList>
    </citation>
    <scope>NUCLEOTIDE SEQUENCE</scope>
    <source>
        <strain evidence="1">Hyas-2018</strain>
    </source>
</reference>
<name>A0ACB7TEF6_HYAAI</name>
<dbReference type="Proteomes" id="UP000821845">
    <property type="component" value="Chromosome 1"/>
</dbReference>
<evidence type="ECO:0000313" key="2">
    <source>
        <dbReference type="Proteomes" id="UP000821845"/>
    </source>
</evidence>
<gene>
    <name evidence="1" type="ORF">HPB50_008213</name>
</gene>
<dbReference type="EMBL" id="CM023481">
    <property type="protein sequence ID" value="KAH6945395.1"/>
    <property type="molecule type" value="Genomic_DNA"/>
</dbReference>